<proteinExistence type="predicted"/>
<accession>A0A8S9NR59</accession>
<dbReference type="AlphaFoldDB" id="A0A8S9NR59"/>
<comment type="caution">
    <text evidence="1">The sequence shown here is derived from an EMBL/GenBank/DDBJ whole genome shotgun (WGS) entry which is preliminary data.</text>
</comment>
<gene>
    <name evidence="1" type="ORF">F2Q69_00042013</name>
</gene>
<organism evidence="1 2">
    <name type="scientific">Brassica cretica</name>
    <name type="common">Mustard</name>
    <dbReference type="NCBI Taxonomy" id="69181"/>
    <lineage>
        <taxon>Eukaryota</taxon>
        <taxon>Viridiplantae</taxon>
        <taxon>Streptophyta</taxon>
        <taxon>Embryophyta</taxon>
        <taxon>Tracheophyta</taxon>
        <taxon>Spermatophyta</taxon>
        <taxon>Magnoliopsida</taxon>
        <taxon>eudicotyledons</taxon>
        <taxon>Gunneridae</taxon>
        <taxon>Pentapetalae</taxon>
        <taxon>rosids</taxon>
        <taxon>malvids</taxon>
        <taxon>Brassicales</taxon>
        <taxon>Brassicaceae</taxon>
        <taxon>Brassiceae</taxon>
        <taxon>Brassica</taxon>
    </lineage>
</organism>
<dbReference type="EMBL" id="QGKX02001621">
    <property type="protein sequence ID" value="KAF3503569.1"/>
    <property type="molecule type" value="Genomic_DNA"/>
</dbReference>
<name>A0A8S9NR59_BRACR</name>
<reference evidence="1" key="1">
    <citation type="submission" date="2019-12" db="EMBL/GenBank/DDBJ databases">
        <title>Genome sequencing and annotation of Brassica cretica.</title>
        <authorList>
            <person name="Studholme D.J."/>
            <person name="Sarris P."/>
        </authorList>
    </citation>
    <scope>NUCLEOTIDE SEQUENCE</scope>
    <source>
        <strain evidence="1">PFS-109/04</strain>
        <tissue evidence="1">Leaf</tissue>
    </source>
</reference>
<evidence type="ECO:0000313" key="1">
    <source>
        <dbReference type="EMBL" id="KAF3503569.1"/>
    </source>
</evidence>
<protein>
    <submittedName>
        <fullName evidence="1">Uncharacterized protein</fullName>
    </submittedName>
</protein>
<sequence>MQICLWRKGAVVVRRGEVSWVCSPGDGGFFSSVDAGSCPREPVLDSGGSHSPWRNHPAFDSGGFAFALAESSSLDSIEALRNSVPGRIRRLNVLVDPMRTSVGEDNGGVCDRRASGVARWIPVFSSFRSLVVKLEAAKAVMWGMCNACLLLVV</sequence>
<dbReference type="Proteomes" id="UP000712600">
    <property type="component" value="Unassembled WGS sequence"/>
</dbReference>
<evidence type="ECO:0000313" key="2">
    <source>
        <dbReference type="Proteomes" id="UP000712600"/>
    </source>
</evidence>